<feature type="compositionally biased region" description="Low complexity" evidence="6">
    <location>
        <begin position="1"/>
        <end position="17"/>
    </location>
</feature>
<keyword evidence="2 5" id="KW-0728">SH3 domain</keyword>
<dbReference type="Gene3D" id="2.30.29.30">
    <property type="entry name" value="Pleckstrin-homology domain (PH domain)/Phosphotyrosine-binding domain (PTB)"/>
    <property type="match status" value="1"/>
</dbReference>
<evidence type="ECO:0000259" key="9">
    <source>
        <dbReference type="PROSITE" id="PS50010"/>
    </source>
</evidence>
<feature type="compositionally biased region" description="Polar residues" evidence="6">
    <location>
        <begin position="188"/>
        <end position="211"/>
    </location>
</feature>
<organism evidence="10 11">
    <name type="scientific">Meganyctiphanes norvegica</name>
    <name type="common">Northern krill</name>
    <name type="synonym">Thysanopoda norvegica</name>
    <dbReference type="NCBI Taxonomy" id="48144"/>
    <lineage>
        <taxon>Eukaryota</taxon>
        <taxon>Metazoa</taxon>
        <taxon>Ecdysozoa</taxon>
        <taxon>Arthropoda</taxon>
        <taxon>Crustacea</taxon>
        <taxon>Multicrustacea</taxon>
        <taxon>Malacostraca</taxon>
        <taxon>Eumalacostraca</taxon>
        <taxon>Eucarida</taxon>
        <taxon>Euphausiacea</taxon>
        <taxon>Euphausiidae</taxon>
        <taxon>Meganyctiphanes</taxon>
    </lineage>
</organism>
<dbReference type="InterPro" id="IPR035899">
    <property type="entry name" value="DBL_dom_sf"/>
</dbReference>
<dbReference type="SUPFAM" id="SSF50044">
    <property type="entry name" value="SH3-domain"/>
    <property type="match status" value="1"/>
</dbReference>
<sequence length="1486" mass="166618">ITPNLSSSSTSPISPSAPMSPPSKPPQSLFSITEGYNGPPIEMKTPPMVHRSRKLSLPKDVLQQDLNHSPSLAELARRLHANPNHLSSDQDYVDFMDLDQPYVSPVKNIQTAASLIQANHYPPNNYNYGRKNSTGSLGLSSCASLLEDKSYYSSGVPPLTAASIANLNSEDYSNVFNPQPSAFRKVHSTSNVTGGSTNRLNQRHQSINGDDNSTESKLRKSLSKSRELLSQLEHEYQRIKGDESKSTRNSLVIDPSWLEKDFDQLLQTLSGDKTLTGDPHEALAFLSNNNIHMASNNPLSVNKAERWRPSKKDFMPPLPASPVDSPRGSRKGQQGPPIYNEIRDSRNIFSFFQKKDRRSNSLTGMEGAIKISLPSTPEDGVPLPMGVDYSRRMSNVESAYQGPPQGRSTRSNSIPTVMHTGGDSKLPHELVSILRKTKSLSKPQTDEDETDEVNILENSPEYLEEIHHQQTIAQEGDEVEGEQPKQQRSLSLPKSFLSDKYGLTGFKAALPSVIFPWRRGDSTRNSGRGSPCPTASYDAQALPHGDHHDDYDANTDPRGKDGVARRQRGGGGGMSRNSRKEKASSSPVFRRASLSHSEWDIRRPWSQVYSERDAAKLSQSVCRLAMAEGGHMGEECLDEEGEGPRSLPYMPSSAHNSSEGMFQKFKKSLSLRLAKKGSRSDSMGPVSPTPLGPQSPEAALLEAQTLPRRRGSVSKEPREEDGRPPQSFLFGHPLFRSSKERRRARLKDARSSKCNSGDSGDSGIELVPGVGYGPVLDSGHMTSLEMPHEHHHHHHHDLVDSSNYVDPAFVASLAEEGVSCVGVEYNPRLVRRTHSDAGGEAPRPQAGYPVYQRQLSTPQPIKLRPAHRLPHHSTASLNRRNNMKRSKGSSHLLRRSISQPLDLNKSYDTPVSSFRKCRSPTHDNPSRRQRRPSAGNILNEDNTTSDDEYGMSDNEDFKVDLKRSLEEEDDLIVYAEALWDHVTLDAEELVFRAGDLITVIDSSDKDWWWGRIGGKAGWFPAAFVRLLVNQEEHQDSLGVEDSPYSGPSRKLSISGLSHDQIRTNVINEIISTERDFVKHLKDVVEGYLKQVQQRPDMFTQEHINTIFGNMEALYNFQSSFLSELEKCINWEQPHKSCIGECFIRQRGEFEIYSEYCNNHPSASSALQELYQDAKYVQFFEACRLLQEMIDISLDGFLLTPVQKICKYPLQLQELLKYTRPEHPDYIGVQGALEAMRDVALLVNERKRRMECLEKIASWQIAVEGWEGQELLEDSSQLIYQGEVTKGVGGSWPKEVSLFLFDHQLIYCKRDMLKRNIFVYRGRLNLDKCDIVDLPDGKDPTLNISVHNAWKIHSLEKNKRYIFSCKSAAEKYKWMEAFKRERELVAADEDAGFVVADKAKQLAKIAAKNMKNRPKRPRTPKNHKRVQAMTYAQAELLVNLDSELRSNSLPSSGVAPPEGGKKKGLWFSFGGQKKGRSRMGQAQHHPV</sequence>
<dbReference type="CDD" id="cd00160">
    <property type="entry name" value="RhoGEF"/>
    <property type="match status" value="1"/>
</dbReference>
<dbReference type="SUPFAM" id="SSF50729">
    <property type="entry name" value="PH domain-like"/>
    <property type="match status" value="1"/>
</dbReference>
<feature type="compositionally biased region" description="Basic residues" evidence="6">
    <location>
        <begin position="881"/>
        <end position="894"/>
    </location>
</feature>
<dbReference type="PROSITE" id="PS50010">
    <property type="entry name" value="DH_2"/>
    <property type="match status" value="1"/>
</dbReference>
<dbReference type="GO" id="GO:0005737">
    <property type="term" value="C:cytoplasm"/>
    <property type="evidence" value="ECO:0007669"/>
    <property type="project" value="UniProtKB-SubCell"/>
</dbReference>
<dbReference type="SMART" id="SM00326">
    <property type="entry name" value="SH3"/>
    <property type="match status" value="1"/>
</dbReference>
<feature type="region of interest" description="Disordered" evidence="6">
    <location>
        <begin position="308"/>
        <end position="340"/>
    </location>
</feature>
<dbReference type="Pfam" id="PF00621">
    <property type="entry name" value="RhoGEF"/>
    <property type="match status" value="1"/>
</dbReference>
<evidence type="ECO:0000259" key="8">
    <source>
        <dbReference type="PROSITE" id="PS50003"/>
    </source>
</evidence>
<evidence type="ECO:0000256" key="5">
    <source>
        <dbReference type="PROSITE-ProRule" id="PRU00192"/>
    </source>
</evidence>
<feature type="region of interest" description="Disordered" evidence="6">
    <location>
        <begin position="398"/>
        <end position="424"/>
    </location>
</feature>
<evidence type="ECO:0008006" key="12">
    <source>
        <dbReference type="Google" id="ProtNLM"/>
    </source>
</evidence>
<reference evidence="10 11" key="1">
    <citation type="submission" date="2024-05" db="EMBL/GenBank/DDBJ databases">
        <authorList>
            <person name="Wallberg A."/>
        </authorList>
    </citation>
    <scope>NUCLEOTIDE SEQUENCE [LARGE SCALE GENOMIC DNA]</scope>
</reference>
<evidence type="ECO:0000256" key="6">
    <source>
        <dbReference type="SAM" id="MobiDB-lite"/>
    </source>
</evidence>
<feature type="domain" description="DH" evidence="9">
    <location>
        <begin position="1061"/>
        <end position="1245"/>
    </location>
</feature>
<keyword evidence="3" id="KW-0963">Cytoplasm</keyword>
<dbReference type="InterPro" id="IPR001452">
    <property type="entry name" value="SH3_domain"/>
</dbReference>
<feature type="compositionally biased region" description="Acidic residues" evidence="6">
    <location>
        <begin position="943"/>
        <end position="953"/>
    </location>
</feature>
<evidence type="ECO:0000256" key="2">
    <source>
        <dbReference type="ARBA" id="ARBA00022443"/>
    </source>
</evidence>
<dbReference type="PROSITE" id="PS50002">
    <property type="entry name" value="SH3"/>
    <property type="match status" value="1"/>
</dbReference>
<accession>A0AAV2PN44</accession>
<dbReference type="InterPro" id="IPR000219">
    <property type="entry name" value="DH_dom"/>
</dbReference>
<dbReference type="CDD" id="cd11828">
    <property type="entry name" value="SH3_ARHGEF9_like"/>
    <property type="match status" value="1"/>
</dbReference>
<feature type="compositionally biased region" description="Basic and acidic residues" evidence="6">
    <location>
        <begin position="544"/>
        <end position="564"/>
    </location>
</feature>
<dbReference type="SMART" id="SM00325">
    <property type="entry name" value="RhoGEF"/>
    <property type="match status" value="1"/>
</dbReference>
<keyword evidence="11" id="KW-1185">Reference proteome</keyword>
<dbReference type="Gene3D" id="2.30.30.40">
    <property type="entry name" value="SH3 Domains"/>
    <property type="match status" value="1"/>
</dbReference>
<dbReference type="PROSITE" id="PS50003">
    <property type="entry name" value="PH_DOMAIN"/>
    <property type="match status" value="1"/>
</dbReference>
<dbReference type="Pfam" id="PF22697">
    <property type="entry name" value="SOS1_NGEF_PH"/>
    <property type="match status" value="1"/>
</dbReference>
<feature type="region of interest" description="Disordered" evidence="6">
    <location>
        <begin position="1447"/>
        <end position="1486"/>
    </location>
</feature>
<dbReference type="PANTHER" id="PTHR47544:SF3">
    <property type="entry name" value="RHO GUANINE NUCLEOTIDE EXCHANGE FACTOR 4 ISOFORM X1"/>
    <property type="match status" value="1"/>
</dbReference>
<comment type="subcellular location">
    <subcellularLocation>
        <location evidence="1">Cytoplasm</location>
    </subcellularLocation>
</comment>
<dbReference type="Gene3D" id="1.20.900.10">
    <property type="entry name" value="Dbl homology (DH) domain"/>
    <property type="match status" value="1"/>
</dbReference>
<dbReference type="EMBL" id="CAXKWB010000663">
    <property type="protein sequence ID" value="CAL4061666.1"/>
    <property type="molecule type" value="Genomic_DNA"/>
</dbReference>
<dbReference type="GO" id="GO:0035556">
    <property type="term" value="P:intracellular signal transduction"/>
    <property type="evidence" value="ECO:0007669"/>
    <property type="project" value="InterPro"/>
</dbReference>
<proteinExistence type="predicted"/>
<dbReference type="CDD" id="cd01224">
    <property type="entry name" value="PH_Collybistin_ASEF"/>
    <property type="match status" value="1"/>
</dbReference>
<evidence type="ECO:0000256" key="4">
    <source>
        <dbReference type="ARBA" id="ARBA00022658"/>
    </source>
</evidence>
<feature type="region of interest" description="Disordered" evidence="6">
    <location>
        <begin position="472"/>
        <end position="491"/>
    </location>
</feature>
<dbReference type="SUPFAM" id="SSF48065">
    <property type="entry name" value="DBL homology domain (DH-domain)"/>
    <property type="match status" value="1"/>
</dbReference>
<feature type="non-terminal residue" evidence="10">
    <location>
        <position position="1"/>
    </location>
</feature>
<keyword evidence="4" id="KW-0344">Guanine-nucleotide releasing factor</keyword>
<dbReference type="Pfam" id="PF14604">
    <property type="entry name" value="SH3_9"/>
    <property type="match status" value="1"/>
</dbReference>
<dbReference type="InterPro" id="IPR055251">
    <property type="entry name" value="SOS1_NGEF_PH"/>
</dbReference>
<dbReference type="PANTHER" id="PTHR47544">
    <property type="entry name" value="RHO GUANINE NUCLEOTIDE EXCHANGE FACTOR 4"/>
    <property type="match status" value="1"/>
</dbReference>
<evidence type="ECO:0000256" key="1">
    <source>
        <dbReference type="ARBA" id="ARBA00004496"/>
    </source>
</evidence>
<dbReference type="InterPro" id="IPR011993">
    <property type="entry name" value="PH-like_dom_sf"/>
</dbReference>
<evidence type="ECO:0000256" key="3">
    <source>
        <dbReference type="ARBA" id="ARBA00022490"/>
    </source>
</evidence>
<feature type="compositionally biased region" description="Basic and acidic residues" evidence="6">
    <location>
        <begin position="713"/>
        <end position="723"/>
    </location>
</feature>
<gene>
    <name evidence="10" type="ORF">MNOR_LOCUS2242</name>
</gene>
<protein>
    <recommendedName>
        <fullName evidence="12">Rho guanine nucleotide exchange factor 4</fullName>
    </recommendedName>
</protein>
<evidence type="ECO:0000313" key="11">
    <source>
        <dbReference type="Proteomes" id="UP001497623"/>
    </source>
</evidence>
<feature type="region of interest" description="Disordered" evidence="6">
    <location>
        <begin position="185"/>
        <end position="217"/>
    </location>
</feature>
<dbReference type="InterPro" id="IPR001849">
    <property type="entry name" value="PH_domain"/>
</dbReference>
<dbReference type="GO" id="GO:0005085">
    <property type="term" value="F:guanyl-nucleotide exchange factor activity"/>
    <property type="evidence" value="ECO:0007669"/>
    <property type="project" value="UniProtKB-KW"/>
</dbReference>
<dbReference type="SMART" id="SM00233">
    <property type="entry name" value="PH"/>
    <property type="match status" value="1"/>
</dbReference>
<feature type="region of interest" description="Disordered" evidence="6">
    <location>
        <begin position="673"/>
        <end position="766"/>
    </location>
</feature>
<evidence type="ECO:0000313" key="10">
    <source>
        <dbReference type="EMBL" id="CAL4061666.1"/>
    </source>
</evidence>
<dbReference type="InterPro" id="IPR001331">
    <property type="entry name" value="GDS_CDC24_CS"/>
</dbReference>
<dbReference type="PROSITE" id="PS00741">
    <property type="entry name" value="DH_1"/>
    <property type="match status" value="1"/>
</dbReference>
<feature type="region of interest" description="Disordered" evidence="6">
    <location>
        <begin position="1"/>
        <end position="40"/>
    </location>
</feature>
<feature type="region of interest" description="Disordered" evidence="6">
    <location>
        <begin position="517"/>
        <end position="593"/>
    </location>
</feature>
<dbReference type="InterPro" id="IPR036028">
    <property type="entry name" value="SH3-like_dom_sf"/>
</dbReference>
<evidence type="ECO:0000259" key="7">
    <source>
        <dbReference type="PROSITE" id="PS50002"/>
    </source>
</evidence>
<feature type="compositionally biased region" description="Polar residues" evidence="6">
    <location>
        <begin position="406"/>
        <end position="415"/>
    </location>
</feature>
<feature type="domain" description="SH3" evidence="7">
    <location>
        <begin position="970"/>
        <end position="1029"/>
    </location>
</feature>
<feature type="compositionally biased region" description="Polar residues" evidence="6">
    <location>
        <begin position="896"/>
        <end position="912"/>
    </location>
</feature>
<feature type="region of interest" description="Disordered" evidence="6">
    <location>
        <begin position="859"/>
        <end position="953"/>
    </location>
</feature>
<comment type="caution">
    <text evidence="10">The sequence shown here is derived from an EMBL/GenBank/DDBJ whole genome shotgun (WGS) entry which is preliminary data.</text>
</comment>
<dbReference type="Proteomes" id="UP001497623">
    <property type="component" value="Unassembled WGS sequence"/>
</dbReference>
<name>A0AAV2PN44_MEGNR</name>
<feature type="domain" description="PH" evidence="8">
    <location>
        <begin position="1276"/>
        <end position="1382"/>
    </location>
</feature>